<comment type="caution">
    <text evidence="2">The sequence shown here is derived from an EMBL/GenBank/DDBJ whole genome shotgun (WGS) entry which is preliminary data.</text>
</comment>
<proteinExistence type="predicted"/>
<name>A0ABP9LIP1_9GAMM</name>
<dbReference type="EMBL" id="BAABKY010000004">
    <property type="protein sequence ID" value="GAA5079376.1"/>
    <property type="molecule type" value="Genomic_DNA"/>
</dbReference>
<dbReference type="InterPro" id="IPR026634">
    <property type="entry name" value="TPST-like"/>
</dbReference>
<keyword evidence="3" id="KW-1185">Reference proteome</keyword>
<gene>
    <name evidence="2" type="ORF">GCM10025759_27440</name>
</gene>
<dbReference type="Pfam" id="PF13469">
    <property type="entry name" value="Sulfotransfer_3"/>
    <property type="match status" value="1"/>
</dbReference>
<dbReference type="RefSeq" id="WP_158982016.1">
    <property type="nucleotide sequence ID" value="NZ_BAABKY010000004.1"/>
</dbReference>
<dbReference type="PANTHER" id="PTHR12788:SF10">
    <property type="entry name" value="PROTEIN-TYROSINE SULFOTRANSFERASE"/>
    <property type="match status" value="1"/>
</dbReference>
<evidence type="ECO:0000313" key="2">
    <source>
        <dbReference type="EMBL" id="GAA5079376.1"/>
    </source>
</evidence>
<dbReference type="SUPFAM" id="SSF48452">
    <property type="entry name" value="TPR-like"/>
    <property type="match status" value="2"/>
</dbReference>
<dbReference type="InterPro" id="IPR011990">
    <property type="entry name" value="TPR-like_helical_dom_sf"/>
</dbReference>
<evidence type="ECO:0000313" key="3">
    <source>
        <dbReference type="Proteomes" id="UP001501083"/>
    </source>
</evidence>
<dbReference type="Proteomes" id="UP001501083">
    <property type="component" value="Unassembled WGS sequence"/>
</dbReference>
<dbReference type="SUPFAM" id="SSF52540">
    <property type="entry name" value="P-loop containing nucleoside triphosphate hydrolases"/>
    <property type="match status" value="1"/>
</dbReference>
<evidence type="ECO:0000256" key="1">
    <source>
        <dbReference type="ARBA" id="ARBA00022679"/>
    </source>
</evidence>
<dbReference type="Gene3D" id="3.40.50.300">
    <property type="entry name" value="P-loop containing nucleotide triphosphate hydrolases"/>
    <property type="match status" value="1"/>
</dbReference>
<reference evidence="3" key="1">
    <citation type="journal article" date="2019" name="Int. J. Syst. Evol. Microbiol.">
        <title>The Global Catalogue of Microorganisms (GCM) 10K type strain sequencing project: providing services to taxonomists for standard genome sequencing and annotation.</title>
        <authorList>
            <consortium name="The Broad Institute Genomics Platform"/>
            <consortium name="The Broad Institute Genome Sequencing Center for Infectious Disease"/>
            <person name="Wu L."/>
            <person name="Ma J."/>
        </authorList>
    </citation>
    <scope>NUCLEOTIDE SEQUENCE [LARGE SCALE GENOMIC DNA]</scope>
    <source>
        <strain evidence="3">JCM 19212</strain>
    </source>
</reference>
<protein>
    <submittedName>
        <fullName evidence="2">Tetratricopeptide repeat-containing sulfotransferase family protein</fullName>
    </submittedName>
</protein>
<sequence length="527" mass="58705">MQGPTPHPEAAASTELWQRAQKLEAAGQSEQARALYETLLATYPQHVPARLRMSRMEQFAGRYQPSRQHVLQAADAVRLHASTRHIAFVTARLLEFAEETEVASVILSADGSDPDVIRQSPTLAQHLWLAGRYEDTLRFLDAMDQRVPGHPLLAFTRANVLRYLGDADGAQRLYETALTRAPHQPDIHWALSTHSRAQPPLARLERLRTALSHHPAGSVEQAHLFHALFREYDAAGEVDKAWDALSQGAAIMRSRVSYDPRVEAERLDALRALRPGALVADEPHADPIPIFIVGMPRTGTTLLDRVVGNHGWARSLGERNDLPAAISEASGRFFQSALQADQLDLLQSLDMRRVGQLYMARLRRIAPPVRFVIDKNPQNLFNIPVILQALPQARILCLRRDPMDACFSTLKELFQGDAYPYSYALDDVAEHCRHARSWMAHWQAVAPASVRVVDYEALVADPQGTAASVLEFVGLPAQEGVHEITRNEAPVATASSSQVREGIHGRGVGAWKRYAQHLQPLIDRLER</sequence>
<accession>A0ABP9LIP1</accession>
<dbReference type="Gene3D" id="1.25.40.10">
    <property type="entry name" value="Tetratricopeptide repeat domain"/>
    <property type="match status" value="1"/>
</dbReference>
<keyword evidence="1" id="KW-0808">Transferase</keyword>
<organism evidence="2 3">
    <name type="scientific">Lysobacter panacisoli</name>
    <dbReference type="NCBI Taxonomy" id="1255263"/>
    <lineage>
        <taxon>Bacteria</taxon>
        <taxon>Pseudomonadati</taxon>
        <taxon>Pseudomonadota</taxon>
        <taxon>Gammaproteobacteria</taxon>
        <taxon>Lysobacterales</taxon>
        <taxon>Lysobacteraceae</taxon>
        <taxon>Lysobacter</taxon>
    </lineage>
</organism>
<dbReference type="InterPro" id="IPR027417">
    <property type="entry name" value="P-loop_NTPase"/>
</dbReference>
<dbReference type="PANTHER" id="PTHR12788">
    <property type="entry name" value="PROTEIN-TYROSINE SULFOTRANSFERASE 2"/>
    <property type="match status" value="1"/>
</dbReference>